<dbReference type="SUPFAM" id="SSF109998">
    <property type="entry name" value="Triger factor/SurA peptide-binding domain-like"/>
    <property type="match status" value="1"/>
</dbReference>
<name>A0A839HIR5_9BURK</name>
<evidence type="ECO:0000256" key="2">
    <source>
        <dbReference type="ARBA" id="ARBA00007656"/>
    </source>
</evidence>
<keyword evidence="5 8" id="KW-0413">Isomerase</keyword>
<keyword evidence="6" id="KW-0732">Signal</keyword>
<dbReference type="PANTHER" id="PTHR47245:SF2">
    <property type="entry name" value="PEPTIDYL-PROLYL CIS-TRANS ISOMERASE HP_0175-RELATED"/>
    <property type="match status" value="1"/>
</dbReference>
<evidence type="ECO:0000313" key="9">
    <source>
        <dbReference type="Proteomes" id="UP000586093"/>
    </source>
</evidence>
<dbReference type="PANTHER" id="PTHR47245">
    <property type="entry name" value="PEPTIDYLPROLYL ISOMERASE"/>
    <property type="match status" value="1"/>
</dbReference>
<evidence type="ECO:0000256" key="4">
    <source>
        <dbReference type="ARBA" id="ARBA00023110"/>
    </source>
</evidence>
<evidence type="ECO:0000259" key="7">
    <source>
        <dbReference type="PROSITE" id="PS50198"/>
    </source>
</evidence>
<dbReference type="Pfam" id="PF00639">
    <property type="entry name" value="Rotamase"/>
    <property type="match status" value="1"/>
</dbReference>
<evidence type="ECO:0000256" key="6">
    <source>
        <dbReference type="SAM" id="SignalP"/>
    </source>
</evidence>
<feature type="domain" description="PpiC" evidence="7">
    <location>
        <begin position="136"/>
        <end position="227"/>
    </location>
</feature>
<dbReference type="InterPro" id="IPR046357">
    <property type="entry name" value="PPIase_dom_sf"/>
</dbReference>
<reference evidence="8 9" key="1">
    <citation type="submission" date="2020-08" db="EMBL/GenBank/DDBJ databases">
        <title>Aquariorum lacteus gen. nov., sp. nov., a new member of the family Comamonadaceae, isolated from freshwater aquarium.</title>
        <authorList>
            <person name="Chun S.-J."/>
        </authorList>
    </citation>
    <scope>NUCLEOTIDE SEQUENCE [LARGE SCALE GENOMIC DNA]</scope>
    <source>
        <strain evidence="8 9">SJAQ100</strain>
    </source>
</reference>
<dbReference type="AlphaFoldDB" id="A0A839HIR5"/>
<accession>A0A839HIR5</accession>
<dbReference type="InterPro" id="IPR050245">
    <property type="entry name" value="PrsA_foldase"/>
</dbReference>
<sequence>MNTFTLPARLAALSSLSLALLAPLAAEAQNLTLVNGKPVPKARVESLMTQVLRNGQQQRTPELEQQVRDEAVLREILTQEAERRGLVQSPVYKEQMELARQSILIRELITDFQKKSPVSDAEVLAEYNKAKAQAGDKEFRARHILVDSEDEAKALIAKIKGGAAFTEVAKASSKDSGSAPQGGDLGWASPSSFVPEFGKAMAALQKGQLTEAPVQSSFGWHVILLEDTREAQLPPVEEVKGQIVQQLTQQKLAKFREDLRLKAKTDYKFSGAQ</sequence>
<protein>
    <recommendedName>
        <fullName evidence="3">peptidylprolyl isomerase</fullName>
        <ecNumber evidence="3">5.2.1.8</ecNumber>
    </recommendedName>
</protein>
<gene>
    <name evidence="8" type="ORF">H4F90_07365</name>
</gene>
<comment type="catalytic activity">
    <reaction evidence="1">
        <text>[protein]-peptidylproline (omega=180) = [protein]-peptidylproline (omega=0)</text>
        <dbReference type="Rhea" id="RHEA:16237"/>
        <dbReference type="Rhea" id="RHEA-COMP:10747"/>
        <dbReference type="Rhea" id="RHEA-COMP:10748"/>
        <dbReference type="ChEBI" id="CHEBI:83833"/>
        <dbReference type="ChEBI" id="CHEBI:83834"/>
        <dbReference type="EC" id="5.2.1.8"/>
    </reaction>
</comment>
<dbReference type="Proteomes" id="UP000586093">
    <property type="component" value="Unassembled WGS sequence"/>
</dbReference>
<feature type="signal peptide" evidence="6">
    <location>
        <begin position="1"/>
        <end position="28"/>
    </location>
</feature>
<evidence type="ECO:0000256" key="5">
    <source>
        <dbReference type="PROSITE-ProRule" id="PRU00278"/>
    </source>
</evidence>
<dbReference type="Gene3D" id="3.10.50.40">
    <property type="match status" value="1"/>
</dbReference>
<keyword evidence="4 5" id="KW-0697">Rotamase</keyword>
<dbReference type="InterPro" id="IPR000297">
    <property type="entry name" value="PPIase_PpiC"/>
</dbReference>
<dbReference type="InterPro" id="IPR027304">
    <property type="entry name" value="Trigger_fact/SurA_dom_sf"/>
</dbReference>
<organism evidence="8 9">
    <name type="scientific">Aquariibacter albus</name>
    <dbReference type="NCBI Taxonomy" id="2759899"/>
    <lineage>
        <taxon>Bacteria</taxon>
        <taxon>Pseudomonadati</taxon>
        <taxon>Pseudomonadota</taxon>
        <taxon>Betaproteobacteria</taxon>
        <taxon>Burkholderiales</taxon>
        <taxon>Sphaerotilaceae</taxon>
        <taxon>Aquariibacter</taxon>
    </lineage>
</organism>
<dbReference type="GO" id="GO:0003755">
    <property type="term" value="F:peptidyl-prolyl cis-trans isomerase activity"/>
    <property type="evidence" value="ECO:0007669"/>
    <property type="project" value="UniProtKB-KW"/>
</dbReference>
<dbReference type="EC" id="5.2.1.8" evidence="3"/>
<comment type="similarity">
    <text evidence="2">Belongs to the PpiC/parvulin rotamase family.</text>
</comment>
<evidence type="ECO:0000313" key="8">
    <source>
        <dbReference type="EMBL" id="MBB1161793.1"/>
    </source>
</evidence>
<dbReference type="RefSeq" id="WP_182662847.1">
    <property type="nucleotide sequence ID" value="NZ_JACIVI010000001.1"/>
</dbReference>
<dbReference type="SUPFAM" id="SSF54534">
    <property type="entry name" value="FKBP-like"/>
    <property type="match status" value="1"/>
</dbReference>
<evidence type="ECO:0000256" key="3">
    <source>
        <dbReference type="ARBA" id="ARBA00013194"/>
    </source>
</evidence>
<feature type="chain" id="PRO_5032949912" description="peptidylprolyl isomerase" evidence="6">
    <location>
        <begin position="29"/>
        <end position="273"/>
    </location>
</feature>
<dbReference type="EMBL" id="JACIVI010000001">
    <property type="protein sequence ID" value="MBB1161793.1"/>
    <property type="molecule type" value="Genomic_DNA"/>
</dbReference>
<keyword evidence="9" id="KW-1185">Reference proteome</keyword>
<comment type="caution">
    <text evidence="8">The sequence shown here is derived from an EMBL/GenBank/DDBJ whole genome shotgun (WGS) entry which is preliminary data.</text>
</comment>
<dbReference type="PROSITE" id="PS50198">
    <property type="entry name" value="PPIC_PPIASE_2"/>
    <property type="match status" value="1"/>
</dbReference>
<proteinExistence type="inferred from homology"/>
<evidence type="ECO:0000256" key="1">
    <source>
        <dbReference type="ARBA" id="ARBA00000971"/>
    </source>
</evidence>